<dbReference type="Proteomes" id="UP000198461">
    <property type="component" value="Unassembled WGS sequence"/>
</dbReference>
<accession>A0A1N6HB17</accession>
<proteinExistence type="predicted"/>
<keyword evidence="5 6" id="KW-0472">Membrane</keyword>
<evidence type="ECO:0000313" key="8">
    <source>
        <dbReference type="EMBL" id="SIO16887.1"/>
    </source>
</evidence>
<feature type="transmembrane region" description="Helical" evidence="6">
    <location>
        <begin position="596"/>
        <end position="614"/>
    </location>
</feature>
<feature type="transmembrane region" description="Helical" evidence="6">
    <location>
        <begin position="63"/>
        <end position="89"/>
    </location>
</feature>
<dbReference type="PANTHER" id="PTHR31566">
    <property type="entry name" value="CYTOCHROME C BIOGENESIS PROTEIN CCS1, CHLOROPLASTIC"/>
    <property type="match status" value="1"/>
</dbReference>
<reference evidence="8 9" key="1">
    <citation type="submission" date="2016-11" db="EMBL/GenBank/DDBJ databases">
        <authorList>
            <person name="Jaros S."/>
            <person name="Januszkiewicz K."/>
            <person name="Wedrychowicz H."/>
        </authorList>
    </citation>
    <scope>NUCLEOTIDE SEQUENCE [LARGE SCALE GENOMIC DNA]</scope>
    <source>
        <strain evidence="8 9">DSM 17737</strain>
    </source>
</reference>
<keyword evidence="4 6" id="KW-1133">Transmembrane helix</keyword>
<sequence length="667" mass="76446">MAKPVSRARAVYDFFSSMSLAVTLLVMLAIASVIGTVVKQGEPYQNYVVKFGPFWAELFEKIGIFHIYSTWWFVLVILFLIVSTTTCVIRHVPVFLRDMNSHAENLSRTALLHQPNHAEVACTQSDVALQTMEAALKQEGFKLKRKESERGVMIAGMKGRWNRLGYFLTHIGIVVILLGAVVDSNLMLKYKVMTGQAVPETRDVPISQINPKAVLPQDNISFRGSVTIPEGQKADFIFLPYDRGYFLQQLPFEMIVKKFHINYYDTGMPKDFITDLVVRDKATGKTVEHTLRVNHPLILGDIAIYQSSFEDGGTQLQLKLYPLTGAETQPMEMTSRIGQKEILETTQGKLRFEFDDFKLHNVVPTTPEEEKQTGRKMHNNGPKLVYKIRNEQGTAKEYETYMLPLKQQGREFFVAGVRDSVAEPYRYLFIPADEKRSLKRFMAFIELLNNDQKRLAIFAQYIKSDPQFSKLSVREQALQIQLWQNLIRLFRDAGFKGIEHFIKTNVPEDKQKSIKDFYLAQLTDGLQVLYVEMLKQQGRIKSRDELTDFDKTWFEDAINAVLALPKFGYPIFVKLESFKLLMATGLQVTKSPGKDIVYFGSLMLTLGVFLLFYVRQRRVWVYFDKSTTSDNGHTVVIAAKDNKNTPEMEKEFKRLLARLQQTCGGTP</sequence>
<dbReference type="Pfam" id="PF05140">
    <property type="entry name" value="ResB"/>
    <property type="match status" value="1"/>
</dbReference>
<keyword evidence="9" id="KW-1185">Reference proteome</keyword>
<evidence type="ECO:0000259" key="7">
    <source>
        <dbReference type="Pfam" id="PF05140"/>
    </source>
</evidence>
<evidence type="ECO:0000256" key="2">
    <source>
        <dbReference type="ARBA" id="ARBA00022692"/>
    </source>
</evidence>
<feature type="domain" description="ResB-like" evidence="7">
    <location>
        <begin position="18"/>
        <end position="653"/>
    </location>
</feature>
<dbReference type="AlphaFoldDB" id="A0A1N6HB17"/>
<organism evidence="8 9">
    <name type="scientific">Sulfurivirga caldicuralii</name>
    <dbReference type="NCBI Taxonomy" id="364032"/>
    <lineage>
        <taxon>Bacteria</taxon>
        <taxon>Pseudomonadati</taxon>
        <taxon>Pseudomonadota</taxon>
        <taxon>Gammaproteobacteria</taxon>
        <taxon>Thiotrichales</taxon>
        <taxon>Piscirickettsiaceae</taxon>
        <taxon>Sulfurivirga</taxon>
    </lineage>
</organism>
<feature type="transmembrane region" description="Helical" evidence="6">
    <location>
        <begin position="164"/>
        <end position="182"/>
    </location>
</feature>
<evidence type="ECO:0000256" key="1">
    <source>
        <dbReference type="ARBA" id="ARBA00004141"/>
    </source>
</evidence>
<evidence type="ECO:0000256" key="4">
    <source>
        <dbReference type="ARBA" id="ARBA00022989"/>
    </source>
</evidence>
<evidence type="ECO:0000313" key="9">
    <source>
        <dbReference type="Proteomes" id="UP000198461"/>
    </source>
</evidence>
<dbReference type="PANTHER" id="PTHR31566:SF0">
    <property type="entry name" value="CYTOCHROME C BIOGENESIS PROTEIN CCS1, CHLOROPLASTIC"/>
    <property type="match status" value="1"/>
</dbReference>
<dbReference type="STRING" id="364032.SAMN05443662_1632"/>
<protein>
    <submittedName>
        <fullName evidence="8">Cytochrome c biogenesis protein</fullName>
    </submittedName>
</protein>
<evidence type="ECO:0000256" key="3">
    <source>
        <dbReference type="ARBA" id="ARBA00022748"/>
    </source>
</evidence>
<evidence type="ECO:0000256" key="6">
    <source>
        <dbReference type="SAM" id="Phobius"/>
    </source>
</evidence>
<dbReference type="OrthoDB" id="9770923at2"/>
<dbReference type="GO" id="GO:0016020">
    <property type="term" value="C:membrane"/>
    <property type="evidence" value="ECO:0007669"/>
    <property type="project" value="UniProtKB-SubCell"/>
</dbReference>
<dbReference type="GO" id="GO:0017004">
    <property type="term" value="P:cytochrome complex assembly"/>
    <property type="evidence" value="ECO:0007669"/>
    <property type="project" value="UniProtKB-KW"/>
</dbReference>
<evidence type="ECO:0000256" key="5">
    <source>
        <dbReference type="ARBA" id="ARBA00023136"/>
    </source>
</evidence>
<dbReference type="EMBL" id="FSRE01000004">
    <property type="protein sequence ID" value="SIO16887.1"/>
    <property type="molecule type" value="Genomic_DNA"/>
</dbReference>
<dbReference type="InterPro" id="IPR007816">
    <property type="entry name" value="ResB-like_domain"/>
</dbReference>
<dbReference type="RefSeq" id="WP_084188324.1">
    <property type="nucleotide sequence ID" value="NZ_FSRE01000004.1"/>
</dbReference>
<name>A0A1N6HB17_9GAMM</name>
<keyword evidence="3" id="KW-0201">Cytochrome c-type biogenesis</keyword>
<gene>
    <name evidence="8" type="ORF">SAMN05443662_1632</name>
</gene>
<keyword evidence="2 6" id="KW-0812">Transmembrane</keyword>
<comment type="subcellular location">
    <subcellularLocation>
        <location evidence="1">Membrane</location>
        <topology evidence="1">Multi-pass membrane protein</topology>
    </subcellularLocation>
</comment>
<dbReference type="InterPro" id="IPR023494">
    <property type="entry name" value="Cyt_c_bgen_Ccs1/CcsB/ResB"/>
</dbReference>